<organism evidence="2 3">
    <name type="scientific">Pacificispira spongiicola</name>
    <dbReference type="NCBI Taxonomy" id="2729598"/>
    <lineage>
        <taxon>Bacteria</taxon>
        <taxon>Pseudomonadati</taxon>
        <taxon>Pseudomonadota</taxon>
        <taxon>Alphaproteobacteria</taxon>
        <taxon>Rhodospirillales</taxon>
        <taxon>Rhodospirillaceae</taxon>
        <taxon>Pacificispira</taxon>
    </lineage>
</organism>
<feature type="region of interest" description="Disordered" evidence="1">
    <location>
        <begin position="71"/>
        <end position="91"/>
    </location>
</feature>
<keyword evidence="3" id="KW-1185">Reference proteome</keyword>
<dbReference type="Proteomes" id="UP000539372">
    <property type="component" value="Unassembled WGS sequence"/>
</dbReference>
<comment type="caution">
    <text evidence="2">The sequence shown here is derived from an EMBL/GenBank/DDBJ whole genome shotgun (WGS) entry which is preliminary data.</text>
</comment>
<evidence type="ECO:0000256" key="1">
    <source>
        <dbReference type="SAM" id="MobiDB-lite"/>
    </source>
</evidence>
<accession>A0A7Y0E3X3</accession>
<evidence type="ECO:0000313" key="2">
    <source>
        <dbReference type="EMBL" id="NMM46759.1"/>
    </source>
</evidence>
<dbReference type="AlphaFoldDB" id="A0A7Y0E3X3"/>
<dbReference type="EMBL" id="JABBNT010000019">
    <property type="protein sequence ID" value="NMM46759.1"/>
    <property type="molecule type" value="Genomic_DNA"/>
</dbReference>
<sequence length="125" mass="13872">MLFHAISAPRADGVVTRARLESVGLTGEPAYATAVWLDDDIVTDETVDLWRRFRIADMSAAAARYAPAPRPARPVKVAASKGDKAKKPKPSLERLENWAARAFKNAVMSGEMERELIEMKRLHGR</sequence>
<protein>
    <submittedName>
        <fullName evidence="2">Uncharacterized protein</fullName>
    </submittedName>
</protein>
<evidence type="ECO:0000313" key="3">
    <source>
        <dbReference type="Proteomes" id="UP000539372"/>
    </source>
</evidence>
<reference evidence="2 3" key="1">
    <citation type="submission" date="2020-04" db="EMBL/GenBank/DDBJ databases">
        <title>Rhodospirillaceae bacterium KN72 isolated from deep sea.</title>
        <authorList>
            <person name="Zhang D.-C."/>
        </authorList>
    </citation>
    <scope>NUCLEOTIDE SEQUENCE [LARGE SCALE GENOMIC DNA]</scope>
    <source>
        <strain evidence="2 3">KN72</strain>
    </source>
</reference>
<proteinExistence type="predicted"/>
<gene>
    <name evidence="2" type="ORF">HH303_19915</name>
</gene>
<feature type="compositionally biased region" description="Basic and acidic residues" evidence="1">
    <location>
        <begin position="81"/>
        <end position="91"/>
    </location>
</feature>
<name>A0A7Y0E3X3_9PROT</name>